<dbReference type="EMBL" id="FLQW01001859">
    <property type="protein sequence ID" value="SBS91693.1"/>
    <property type="molecule type" value="Genomic_DNA"/>
</dbReference>
<feature type="compositionally biased region" description="Polar residues" evidence="1">
    <location>
        <begin position="267"/>
        <end position="280"/>
    </location>
</feature>
<reference evidence="3" key="1">
    <citation type="submission" date="2016-05" db="EMBL/GenBank/DDBJ databases">
        <authorList>
            <person name="Naeem Raeece"/>
        </authorList>
    </citation>
    <scope>NUCLEOTIDE SEQUENCE [LARGE SCALE GENOMIC DNA]</scope>
</reference>
<dbReference type="VEuPathDB" id="PlasmoDB:PmUG01_05013600"/>
<dbReference type="Proteomes" id="UP000078597">
    <property type="component" value="Unassembled WGS sequence"/>
</dbReference>
<protein>
    <submittedName>
        <fullName evidence="2">STP1 protein</fullName>
    </submittedName>
</protein>
<proteinExistence type="predicted"/>
<gene>
    <name evidence="2" type="ORF">PMALA_033930</name>
</gene>
<feature type="compositionally biased region" description="Low complexity" evidence="1">
    <location>
        <begin position="338"/>
        <end position="355"/>
    </location>
</feature>
<feature type="compositionally biased region" description="Polar residues" evidence="1">
    <location>
        <begin position="294"/>
        <end position="322"/>
    </location>
</feature>
<name>A0A1A8WKB8_PLAMA</name>
<feature type="compositionally biased region" description="Basic and acidic residues" evidence="1">
    <location>
        <begin position="222"/>
        <end position="237"/>
    </location>
</feature>
<dbReference type="AlphaFoldDB" id="A0A1A8WKB8"/>
<sequence length="725" mass="85479">MDSCFSSNYDSLGSLSSEVSRISYFKYIKNQIIQKTSTLRSENNKAKFREKCQDLANYLIQNNNPPRYYEQYKVTWKGALNFWLKVYYRDLNKYGGCPLILEEKDKTILNLKYEEVDFCDKKKKDLEEIKQLSGKSKGTDIYISKCNAYNEWIEQKRKHFEQKQNLFETCYKKTSLKKKKKGSSDFICDLMNPQTFQKIPDCPSPNTLSSLNVEAKKAETVLETKDKEKQEDSKESNDPPELASPAKSEEIDQDTNHNQHEQTNQQVPSTQHDLQIQERLSSPEPPPEEDKADFQSSSQSKTLTLPKPSKSSLEVSGESLSPSPVPLVTKPDNAPQATLSSTISSSQSSPLVSPMPSVTLGKRILKKKKRIKKRQVKFLRILLPSLSNRSEHLTQGHLEHPEYDAEEIIKNINIYECNTIKKVNALNRKNERTKTIIEVHLEVLKEYRKEEWEYRKGEFLDICLEVLTKEGHRTNPSLTNEELTIESIKNSNDTVKNKILWIKWIERHKNISEKLKKVEWFNNLKNEWKKEKSYIKEMKELKNESSNENHNILLLEREKDIWRKWISKKRKFIEQYFEQDWFKELAEEYQNMLDEYTNEEKVNDELPKNIEKMEHRENYEELYKYIKTKLLSKLCILAYMAILEECKKEDYIENRELHLDSSINDWKNEENSEKKIKITDNFIEKNNNVYENSKNKEIHNNIGENLLGEKLEDWIGEDESYVNSI</sequence>
<organism evidence="2 3">
    <name type="scientific">Plasmodium malariae</name>
    <dbReference type="NCBI Taxonomy" id="5858"/>
    <lineage>
        <taxon>Eukaryota</taxon>
        <taxon>Sar</taxon>
        <taxon>Alveolata</taxon>
        <taxon>Apicomplexa</taxon>
        <taxon>Aconoidasida</taxon>
        <taxon>Haemosporida</taxon>
        <taxon>Plasmodiidae</taxon>
        <taxon>Plasmodium</taxon>
        <taxon>Plasmodium (Plasmodium)</taxon>
    </lineage>
</organism>
<evidence type="ECO:0000313" key="2">
    <source>
        <dbReference type="EMBL" id="SBS91693.1"/>
    </source>
</evidence>
<feature type="region of interest" description="Disordered" evidence="1">
    <location>
        <begin position="222"/>
        <end position="355"/>
    </location>
</feature>
<accession>A0A1A8WKB8</accession>
<feature type="compositionally biased region" description="Basic and acidic residues" evidence="1">
    <location>
        <begin position="247"/>
        <end position="260"/>
    </location>
</feature>
<evidence type="ECO:0000256" key="1">
    <source>
        <dbReference type="SAM" id="MobiDB-lite"/>
    </source>
</evidence>
<evidence type="ECO:0000313" key="3">
    <source>
        <dbReference type="Proteomes" id="UP000078597"/>
    </source>
</evidence>